<proteinExistence type="predicted"/>
<organism evidence="2 3">
    <name type="scientific">Verticillium nonalfalfae</name>
    <dbReference type="NCBI Taxonomy" id="1051616"/>
    <lineage>
        <taxon>Eukaryota</taxon>
        <taxon>Fungi</taxon>
        <taxon>Dikarya</taxon>
        <taxon>Ascomycota</taxon>
        <taxon>Pezizomycotina</taxon>
        <taxon>Sordariomycetes</taxon>
        <taxon>Hypocreomycetidae</taxon>
        <taxon>Glomerellales</taxon>
        <taxon>Plectosphaerellaceae</taxon>
        <taxon>Verticillium</taxon>
    </lineage>
</organism>
<reference evidence="2 3" key="1">
    <citation type="submission" date="2018-10" db="EMBL/GenBank/DDBJ databases">
        <title>Genome sequence of Verticillium nonalfalfae VnAa140.</title>
        <authorList>
            <person name="Stajich J.E."/>
            <person name="Kasson M.T."/>
        </authorList>
    </citation>
    <scope>NUCLEOTIDE SEQUENCE [LARGE SCALE GENOMIC DNA]</scope>
    <source>
        <strain evidence="2 3">VnAa140</strain>
    </source>
</reference>
<protein>
    <submittedName>
        <fullName evidence="2">Uncharacterized protein</fullName>
    </submittedName>
</protein>
<dbReference type="AlphaFoldDB" id="A0A3M9YLY5"/>
<dbReference type="GeneID" id="39611201"/>
<evidence type="ECO:0000313" key="3">
    <source>
        <dbReference type="Proteomes" id="UP000267145"/>
    </source>
</evidence>
<evidence type="ECO:0000256" key="1">
    <source>
        <dbReference type="SAM" id="MobiDB-lite"/>
    </source>
</evidence>
<sequence>MRGKDCLRGRHDDWMMASGGEPGLCCDRVVCRGGKESASQKTGAWDAGLVDVYQDFGRYRGADEGEAMQICESLPQLDLVCHDLCAPGRVSGRLSLQHVGNDVDDQRKAPSRQSN</sequence>
<dbReference type="EMBL" id="RBVV01000006">
    <property type="protein sequence ID" value="RNJ60588.1"/>
    <property type="molecule type" value="Genomic_DNA"/>
</dbReference>
<dbReference type="RefSeq" id="XP_028498746.1">
    <property type="nucleotide sequence ID" value="XM_028641621.1"/>
</dbReference>
<accession>A0A3M9YLY5</accession>
<evidence type="ECO:0000313" key="2">
    <source>
        <dbReference type="EMBL" id="RNJ60588.1"/>
    </source>
</evidence>
<name>A0A3M9YLY5_9PEZI</name>
<comment type="caution">
    <text evidence="2">The sequence shown here is derived from an EMBL/GenBank/DDBJ whole genome shotgun (WGS) entry which is preliminary data.</text>
</comment>
<feature type="region of interest" description="Disordered" evidence="1">
    <location>
        <begin position="96"/>
        <end position="115"/>
    </location>
</feature>
<dbReference type="Proteomes" id="UP000267145">
    <property type="component" value="Unassembled WGS sequence"/>
</dbReference>
<gene>
    <name evidence="2" type="ORF">D7B24_007512</name>
</gene>
<keyword evidence="3" id="KW-1185">Reference proteome</keyword>